<keyword evidence="4 8" id="KW-0378">Hydrolase</keyword>
<evidence type="ECO:0000313" key="9">
    <source>
        <dbReference type="Proteomes" id="UP000824031"/>
    </source>
</evidence>
<dbReference type="AlphaFoldDB" id="A0A9D2JG97"/>
<accession>A0A9D2JG97</accession>
<dbReference type="SUPFAM" id="SSF51445">
    <property type="entry name" value="(Trans)glycosidases"/>
    <property type="match status" value="1"/>
</dbReference>
<evidence type="ECO:0000256" key="6">
    <source>
        <dbReference type="SAM" id="SignalP"/>
    </source>
</evidence>
<dbReference type="EC" id="3.2.1.52" evidence="3"/>
<comment type="caution">
    <text evidence="8">The sequence shown here is derived from an EMBL/GenBank/DDBJ whole genome shotgun (WGS) entry which is preliminary data.</text>
</comment>
<proteinExistence type="inferred from homology"/>
<dbReference type="PANTHER" id="PTHR30480">
    <property type="entry name" value="BETA-HEXOSAMINIDASE-RELATED"/>
    <property type="match status" value="1"/>
</dbReference>
<dbReference type="Gene3D" id="3.20.20.300">
    <property type="entry name" value="Glycoside hydrolase, family 3, N-terminal domain"/>
    <property type="match status" value="1"/>
</dbReference>
<dbReference type="Proteomes" id="UP000824031">
    <property type="component" value="Unassembled WGS sequence"/>
</dbReference>
<dbReference type="GO" id="GO:0009254">
    <property type="term" value="P:peptidoglycan turnover"/>
    <property type="evidence" value="ECO:0007669"/>
    <property type="project" value="TreeGrafter"/>
</dbReference>
<evidence type="ECO:0000256" key="1">
    <source>
        <dbReference type="ARBA" id="ARBA00001231"/>
    </source>
</evidence>
<feature type="domain" description="Glycoside hydrolase family 3 N-terminal" evidence="7">
    <location>
        <begin position="63"/>
        <end position="407"/>
    </location>
</feature>
<feature type="signal peptide" evidence="6">
    <location>
        <begin position="1"/>
        <end position="21"/>
    </location>
</feature>
<reference evidence="8" key="2">
    <citation type="submission" date="2021-04" db="EMBL/GenBank/DDBJ databases">
        <authorList>
            <person name="Gilroy R."/>
        </authorList>
    </citation>
    <scope>NUCLEOTIDE SEQUENCE</scope>
    <source>
        <strain evidence="8">3436</strain>
    </source>
</reference>
<evidence type="ECO:0000256" key="3">
    <source>
        <dbReference type="ARBA" id="ARBA00012663"/>
    </source>
</evidence>
<dbReference type="InterPro" id="IPR036962">
    <property type="entry name" value="Glyco_hydro_3_N_sf"/>
</dbReference>
<dbReference type="InterPro" id="IPR001764">
    <property type="entry name" value="Glyco_hydro_3_N"/>
</dbReference>
<dbReference type="GO" id="GO:0004563">
    <property type="term" value="F:beta-N-acetylhexosaminidase activity"/>
    <property type="evidence" value="ECO:0007669"/>
    <property type="project" value="UniProtKB-EC"/>
</dbReference>
<dbReference type="GO" id="GO:0005975">
    <property type="term" value="P:carbohydrate metabolic process"/>
    <property type="evidence" value="ECO:0007669"/>
    <property type="project" value="InterPro"/>
</dbReference>
<sequence>MAGKGTFALAAMLLLPALLWGCTGQGENAPAVPAAVPEPTPAASMAAQAEPADAARHLLETMTLREKVGQLFIVRPDALDPEQTQERIDDADAPGVTELSDAMRRMLEEYPVGGICQFGKNLETPEQITRFNADLQAASAVPLFLCVDEEGGSVARLANHPAFDLPRYESAAAVGASGNTQDARAMGQTIGGYLYAYGFSLDFAPVGDVNTNPDNPVIGNRAFSSNPQTAASMAGAMARGLNDQGILPVFKHFPGHGDTAQDSHDGLAYTWRTREEMQGCEFLPFVQPETGESGIGPYAVMVGHIAAPELTGDDMPASLSYMVVTELLRRELLPDPDTLVITDSLAMGAITARGSAGQTAVQALQAGCDVLLMPAGLTEAYDAVLAAVEDGTISEKRLDESVYRILRMKEIFVGLPS</sequence>
<comment type="catalytic activity">
    <reaction evidence="1">
        <text>Hydrolysis of terminal non-reducing N-acetyl-D-hexosamine residues in N-acetyl-beta-D-hexosaminides.</text>
        <dbReference type="EC" id="3.2.1.52"/>
    </reaction>
</comment>
<dbReference type="InterPro" id="IPR050226">
    <property type="entry name" value="NagZ_Beta-hexosaminidase"/>
</dbReference>
<dbReference type="PANTHER" id="PTHR30480:SF13">
    <property type="entry name" value="BETA-HEXOSAMINIDASE"/>
    <property type="match status" value="1"/>
</dbReference>
<evidence type="ECO:0000256" key="4">
    <source>
        <dbReference type="ARBA" id="ARBA00022801"/>
    </source>
</evidence>
<name>A0A9D2JG97_9FIRM</name>
<organism evidence="8 9">
    <name type="scientific">Candidatus Gemmiger excrementavium</name>
    <dbReference type="NCBI Taxonomy" id="2838608"/>
    <lineage>
        <taxon>Bacteria</taxon>
        <taxon>Bacillati</taxon>
        <taxon>Bacillota</taxon>
        <taxon>Clostridia</taxon>
        <taxon>Eubacteriales</taxon>
        <taxon>Gemmiger</taxon>
    </lineage>
</organism>
<evidence type="ECO:0000259" key="7">
    <source>
        <dbReference type="Pfam" id="PF00933"/>
    </source>
</evidence>
<protein>
    <recommendedName>
        <fullName evidence="3">beta-N-acetylhexosaminidase</fullName>
        <ecNumber evidence="3">3.2.1.52</ecNumber>
    </recommendedName>
</protein>
<evidence type="ECO:0000256" key="2">
    <source>
        <dbReference type="ARBA" id="ARBA00005336"/>
    </source>
</evidence>
<reference evidence="8" key="1">
    <citation type="journal article" date="2021" name="PeerJ">
        <title>Extensive microbial diversity within the chicken gut microbiome revealed by metagenomics and culture.</title>
        <authorList>
            <person name="Gilroy R."/>
            <person name="Ravi A."/>
            <person name="Getino M."/>
            <person name="Pursley I."/>
            <person name="Horton D.L."/>
            <person name="Alikhan N.F."/>
            <person name="Baker D."/>
            <person name="Gharbi K."/>
            <person name="Hall N."/>
            <person name="Watson M."/>
            <person name="Adriaenssens E.M."/>
            <person name="Foster-Nyarko E."/>
            <person name="Jarju S."/>
            <person name="Secka A."/>
            <person name="Antonio M."/>
            <person name="Oren A."/>
            <person name="Chaudhuri R.R."/>
            <person name="La Ragione R."/>
            <person name="Hildebrand F."/>
            <person name="Pallen M.J."/>
        </authorList>
    </citation>
    <scope>NUCLEOTIDE SEQUENCE</scope>
    <source>
        <strain evidence="8">3436</strain>
    </source>
</reference>
<dbReference type="EMBL" id="DXBO01000108">
    <property type="protein sequence ID" value="HIZ48473.1"/>
    <property type="molecule type" value="Genomic_DNA"/>
</dbReference>
<feature type="chain" id="PRO_5039499926" description="beta-N-acetylhexosaminidase" evidence="6">
    <location>
        <begin position="22"/>
        <end position="417"/>
    </location>
</feature>
<dbReference type="InterPro" id="IPR017853">
    <property type="entry name" value="GH"/>
</dbReference>
<dbReference type="Pfam" id="PF00933">
    <property type="entry name" value="Glyco_hydro_3"/>
    <property type="match status" value="1"/>
</dbReference>
<gene>
    <name evidence="8" type="ORF">H9810_07145</name>
</gene>
<evidence type="ECO:0000313" key="8">
    <source>
        <dbReference type="EMBL" id="HIZ48473.1"/>
    </source>
</evidence>
<keyword evidence="6" id="KW-0732">Signal</keyword>
<keyword evidence="5" id="KW-0326">Glycosidase</keyword>
<evidence type="ECO:0000256" key="5">
    <source>
        <dbReference type="ARBA" id="ARBA00023295"/>
    </source>
</evidence>
<comment type="similarity">
    <text evidence="2">Belongs to the glycosyl hydrolase 3 family.</text>
</comment>